<organism evidence="2 3">
    <name type="scientific">Pyrus ussuriensis x Pyrus communis</name>
    <dbReference type="NCBI Taxonomy" id="2448454"/>
    <lineage>
        <taxon>Eukaryota</taxon>
        <taxon>Viridiplantae</taxon>
        <taxon>Streptophyta</taxon>
        <taxon>Embryophyta</taxon>
        <taxon>Tracheophyta</taxon>
        <taxon>Spermatophyta</taxon>
        <taxon>Magnoliopsida</taxon>
        <taxon>eudicotyledons</taxon>
        <taxon>Gunneridae</taxon>
        <taxon>Pentapetalae</taxon>
        <taxon>rosids</taxon>
        <taxon>fabids</taxon>
        <taxon>Rosales</taxon>
        <taxon>Rosaceae</taxon>
        <taxon>Amygdaloideae</taxon>
        <taxon>Maleae</taxon>
        <taxon>Pyrus</taxon>
    </lineage>
</organism>
<dbReference type="AlphaFoldDB" id="A0A5N5GZA4"/>
<dbReference type="Pfam" id="PF03140">
    <property type="entry name" value="DUF247"/>
    <property type="match status" value="1"/>
</dbReference>
<dbReference type="PANTHER" id="PTHR31170">
    <property type="entry name" value="BNAC04G53230D PROTEIN"/>
    <property type="match status" value="1"/>
</dbReference>
<gene>
    <name evidence="2" type="ORF">D8674_014991</name>
</gene>
<dbReference type="EMBL" id="SMOL01000401">
    <property type="protein sequence ID" value="KAB2619122.1"/>
    <property type="molecule type" value="Genomic_DNA"/>
</dbReference>
<name>A0A5N5GZA4_9ROSA</name>
<comment type="caution">
    <text evidence="2">The sequence shown here is derived from an EMBL/GenBank/DDBJ whole genome shotgun (WGS) entry which is preliminary data.</text>
</comment>
<keyword evidence="1" id="KW-0812">Transmembrane</keyword>
<evidence type="ECO:0000256" key="1">
    <source>
        <dbReference type="SAM" id="Phobius"/>
    </source>
</evidence>
<evidence type="ECO:0000313" key="3">
    <source>
        <dbReference type="Proteomes" id="UP000327157"/>
    </source>
</evidence>
<feature type="transmembrane region" description="Helical" evidence="1">
    <location>
        <begin position="220"/>
        <end position="243"/>
    </location>
</feature>
<dbReference type="InterPro" id="IPR004158">
    <property type="entry name" value="DUF247_pln"/>
</dbReference>
<evidence type="ECO:0000313" key="2">
    <source>
        <dbReference type="EMBL" id="KAB2619122.1"/>
    </source>
</evidence>
<dbReference type="PANTHER" id="PTHR31170:SF17">
    <property type="match status" value="1"/>
</dbReference>
<accession>A0A5N5GZA4</accession>
<protein>
    <submittedName>
        <fullName evidence="2">Uncharacterized protein</fullName>
    </submittedName>
</protein>
<reference evidence="2 3" key="3">
    <citation type="submission" date="2019-11" db="EMBL/GenBank/DDBJ databases">
        <title>A de novo genome assembly of a pear dwarfing rootstock.</title>
        <authorList>
            <person name="Wang F."/>
            <person name="Wang J."/>
            <person name="Li S."/>
            <person name="Zhang Y."/>
            <person name="Fang M."/>
            <person name="Ma L."/>
            <person name="Zhao Y."/>
            <person name="Jiang S."/>
        </authorList>
    </citation>
    <scope>NUCLEOTIDE SEQUENCE [LARGE SCALE GENOMIC DNA]</scope>
    <source>
        <strain evidence="2">S2</strain>
        <tissue evidence="2">Leaf</tissue>
    </source>
</reference>
<keyword evidence="3" id="KW-1185">Reference proteome</keyword>
<keyword evidence="1" id="KW-1133">Transmembrane helix</keyword>
<dbReference type="OrthoDB" id="672127at2759"/>
<keyword evidence="1" id="KW-0472">Membrane</keyword>
<reference evidence="3" key="2">
    <citation type="submission" date="2019-10" db="EMBL/GenBank/DDBJ databases">
        <title>A de novo genome assembly of a pear dwarfing rootstock.</title>
        <authorList>
            <person name="Wang F."/>
            <person name="Wang J."/>
            <person name="Li S."/>
            <person name="Zhang Y."/>
            <person name="Fang M."/>
            <person name="Ma L."/>
            <person name="Zhao Y."/>
            <person name="Jiang S."/>
        </authorList>
    </citation>
    <scope>NUCLEOTIDE SEQUENCE [LARGE SCALE GENOMIC DNA]</scope>
</reference>
<proteinExistence type="predicted"/>
<sequence>MPSVFDLSYDFCKTSLLSYVKREEVGYSSSFIKVKHFVDLIRTLNLPTEEENSKNRGSVKTVSIPSMTKLHQAGVKFKARSNKKLFGICFTDKGGILEIPNIMIEDNTELVLRNLIAFEQCNCDCNYFSDYIVLMDNFVNTPNDVELLVKNGIVENLLGDNKEVSALINRLGKGVVLNTKRFYYATLTEGLNNYYKKSWNEWKADLKQKYFKSPWTSTSVIAASLIIILTFIQTLVQMVCSFVQCTQR</sequence>
<dbReference type="Proteomes" id="UP000327157">
    <property type="component" value="Chromosome 15"/>
</dbReference>
<reference evidence="2 3" key="1">
    <citation type="submission" date="2019-09" db="EMBL/GenBank/DDBJ databases">
        <authorList>
            <person name="Ou C."/>
        </authorList>
    </citation>
    <scope>NUCLEOTIDE SEQUENCE [LARGE SCALE GENOMIC DNA]</scope>
    <source>
        <strain evidence="2">S2</strain>
        <tissue evidence="2">Leaf</tissue>
    </source>
</reference>